<dbReference type="InterPro" id="IPR012416">
    <property type="entry name" value="CBP60"/>
</dbReference>
<feature type="region of interest" description="Disordered" evidence="8">
    <location>
        <begin position="118"/>
        <end position="137"/>
    </location>
</feature>
<dbReference type="GO" id="GO:0005634">
    <property type="term" value="C:nucleus"/>
    <property type="evidence" value="ECO:0000318"/>
    <property type="project" value="GO_Central"/>
</dbReference>
<keyword evidence="4" id="KW-0238">DNA-binding</keyword>
<dbReference type="AlphaFoldDB" id="A0A8I6YKG4"/>
<organism evidence="12 13">
    <name type="scientific">Hordeum vulgare subsp. vulgare</name>
    <name type="common">Domesticated barley</name>
    <dbReference type="NCBI Taxonomy" id="112509"/>
    <lineage>
        <taxon>Eukaryota</taxon>
        <taxon>Viridiplantae</taxon>
        <taxon>Streptophyta</taxon>
        <taxon>Embryophyta</taxon>
        <taxon>Tracheophyta</taxon>
        <taxon>Spermatophyta</taxon>
        <taxon>Magnoliopsida</taxon>
        <taxon>Liliopsida</taxon>
        <taxon>Poales</taxon>
        <taxon>Poaceae</taxon>
        <taxon>BOP clade</taxon>
        <taxon>Pooideae</taxon>
        <taxon>Triticodae</taxon>
        <taxon>Triticeae</taxon>
        <taxon>Hordeinae</taxon>
        <taxon>Hordeum</taxon>
    </lineage>
</organism>
<keyword evidence="13" id="KW-1185">Reference proteome</keyword>
<feature type="domain" description="Calmodulin binding protein C-terminal" evidence="11">
    <location>
        <begin position="364"/>
        <end position="423"/>
    </location>
</feature>
<dbReference type="Proteomes" id="UP000011116">
    <property type="component" value="Chromosome 5H"/>
</dbReference>
<keyword evidence="5" id="KW-0010">Activator</keyword>
<name>A0A8I6YKG4_HORVV</name>
<protein>
    <submittedName>
        <fullName evidence="12">Uncharacterized protein</fullName>
    </submittedName>
</protein>
<feature type="region of interest" description="Disordered" evidence="8">
    <location>
        <begin position="1"/>
        <end position="25"/>
    </location>
</feature>
<dbReference type="InterPro" id="IPR046831">
    <property type="entry name" value="Calmodulin_bind_N"/>
</dbReference>
<keyword evidence="7" id="KW-0539">Nucleus</keyword>
<keyword evidence="6" id="KW-0804">Transcription</keyword>
<evidence type="ECO:0000256" key="1">
    <source>
        <dbReference type="ARBA" id="ARBA00004123"/>
    </source>
</evidence>
<evidence type="ECO:0000259" key="10">
    <source>
        <dbReference type="Pfam" id="PF20451"/>
    </source>
</evidence>
<dbReference type="EnsemblPlants" id="HORVU.MOREX.r3.5HG0514660.1">
    <property type="protein sequence ID" value="HORVU.MOREX.r3.5HG0514660.1"/>
    <property type="gene ID" value="HORVU.MOREX.r3.5HG0514660"/>
</dbReference>
<dbReference type="InterPro" id="IPR046829">
    <property type="entry name" value="Calmod_bind_C"/>
</dbReference>
<feature type="domain" description="Calmodulin binding protein-like N-terminal" evidence="9">
    <location>
        <begin position="146"/>
        <end position="283"/>
    </location>
</feature>
<evidence type="ECO:0000259" key="9">
    <source>
        <dbReference type="Pfam" id="PF07887"/>
    </source>
</evidence>
<feature type="region of interest" description="Disordered" evidence="8">
    <location>
        <begin position="510"/>
        <end position="545"/>
    </location>
</feature>
<evidence type="ECO:0000313" key="12">
    <source>
        <dbReference type="EnsemblPlants" id="HORVU.MOREX.r3.5HG0514660.1"/>
    </source>
</evidence>
<dbReference type="InterPro" id="IPR046830">
    <property type="entry name" value="Calmod_bind_M"/>
</dbReference>
<evidence type="ECO:0000256" key="7">
    <source>
        <dbReference type="ARBA" id="ARBA00023242"/>
    </source>
</evidence>
<dbReference type="GO" id="GO:0080142">
    <property type="term" value="P:regulation of salicylic acid biosynthetic process"/>
    <property type="evidence" value="ECO:0000318"/>
    <property type="project" value="GO_Central"/>
</dbReference>
<evidence type="ECO:0000256" key="6">
    <source>
        <dbReference type="ARBA" id="ARBA00023163"/>
    </source>
</evidence>
<comment type="similarity">
    <text evidence="2">Belongs to the plant ACBP60 protein family.</text>
</comment>
<feature type="domain" description="Calmodulin binding protein central" evidence="10">
    <location>
        <begin position="297"/>
        <end position="359"/>
    </location>
</feature>
<evidence type="ECO:0000256" key="3">
    <source>
        <dbReference type="ARBA" id="ARBA00023015"/>
    </source>
</evidence>
<reference evidence="13" key="1">
    <citation type="journal article" date="2012" name="Nature">
        <title>A physical, genetic and functional sequence assembly of the barley genome.</title>
        <authorList>
            <consortium name="The International Barley Genome Sequencing Consortium"/>
            <person name="Mayer K.F."/>
            <person name="Waugh R."/>
            <person name="Brown J.W."/>
            <person name="Schulman A."/>
            <person name="Langridge P."/>
            <person name="Platzer M."/>
            <person name="Fincher G.B."/>
            <person name="Muehlbauer G.J."/>
            <person name="Sato K."/>
            <person name="Close T.J."/>
            <person name="Wise R.P."/>
            <person name="Stein N."/>
        </authorList>
    </citation>
    <scope>NUCLEOTIDE SEQUENCE [LARGE SCALE GENOMIC DNA]</scope>
    <source>
        <strain evidence="13">cv. Morex</strain>
    </source>
</reference>
<comment type="subcellular location">
    <subcellularLocation>
        <location evidence="1">Nucleus</location>
    </subcellularLocation>
</comment>
<proteinExistence type="inferred from homology"/>
<dbReference type="PANTHER" id="PTHR31713">
    <property type="entry name" value="OS02G0177800 PROTEIN"/>
    <property type="match status" value="1"/>
</dbReference>
<reference evidence="12" key="3">
    <citation type="submission" date="2022-01" db="UniProtKB">
        <authorList>
            <consortium name="EnsemblPlants"/>
        </authorList>
    </citation>
    <scope>IDENTIFICATION</scope>
    <source>
        <strain evidence="12">subsp. vulgare</strain>
    </source>
</reference>
<keyword evidence="3" id="KW-0805">Transcription regulation</keyword>
<dbReference type="GO" id="GO:0043565">
    <property type="term" value="F:sequence-specific DNA binding"/>
    <property type="evidence" value="ECO:0000318"/>
    <property type="project" value="GO_Central"/>
</dbReference>
<evidence type="ECO:0000256" key="5">
    <source>
        <dbReference type="ARBA" id="ARBA00023159"/>
    </source>
</evidence>
<reference evidence="12" key="2">
    <citation type="submission" date="2020-10" db="EMBL/GenBank/DDBJ databases">
        <authorList>
            <person name="Scholz U."/>
            <person name="Mascher M."/>
            <person name="Fiebig A."/>
        </authorList>
    </citation>
    <scope>NUCLEOTIDE SEQUENCE [LARGE SCALE GENOMIC DNA]</scope>
    <source>
        <strain evidence="12">cv. Morex</strain>
    </source>
</reference>
<evidence type="ECO:0000313" key="13">
    <source>
        <dbReference type="Proteomes" id="UP000011116"/>
    </source>
</evidence>
<evidence type="ECO:0000259" key="11">
    <source>
        <dbReference type="Pfam" id="PF20452"/>
    </source>
</evidence>
<dbReference type="Gramene" id="HORVU.MOREX.r2.5HG0427610.1">
    <property type="protein sequence ID" value="HORVU.MOREX.r2.5HG0427610.1"/>
    <property type="gene ID" value="HORVU.MOREX.r2.5HG0427610"/>
</dbReference>
<evidence type="ECO:0000256" key="2">
    <source>
        <dbReference type="ARBA" id="ARBA00007214"/>
    </source>
</evidence>
<dbReference type="Pfam" id="PF07887">
    <property type="entry name" value="Calmodulin_bind"/>
    <property type="match status" value="1"/>
</dbReference>
<evidence type="ECO:0000256" key="8">
    <source>
        <dbReference type="SAM" id="MobiDB-lite"/>
    </source>
</evidence>
<dbReference type="PANTHER" id="PTHR31713:SF8">
    <property type="entry name" value="OS03G0778000 PROTEIN"/>
    <property type="match status" value="1"/>
</dbReference>
<sequence>MAAHKRPLEAVAAEQEAPRPRSPRKRLRQTVLLVMRLERRRARAATAGQMARQAQLDRAKLFVFLMLLVSRLCSVQRLLQQLRSLLAGQLGAFRSLTVSIQDPIRSTVQTEMQGREAASLPNGISEPPRHMRQGFPETGGNTRVKLGFVGVDRPEDPLYTGYPVQWMNKKDAKVAVFENDRQITQGDLSKLQIEILAVHAEFFTERGQADFTKEEFNKQICIHKGNESVLTTVNLVNGAAYIGSVIFTESSQRKRLRLTARAKGQDPAVRVQEAITDPFVVKVGRSKQNRKSYPPSKEEAVYRLEKISLKGKHCTLLAEKNITTVKQFMRHYYRDESCLQKLLDMKEDWSTLIKHATTSDPGVEIYSFIVVEENTELLFNDFYNLVGIMIRGRYFHVNVLDQFQQIKVNNWKMSAYKKFDERENSGGLNPDYFMTDGGPVSALPLNNDAGPSVQAGTLWQYHNGKAAQHEVGDRHPLNGLSRAAVLSNNDVGPSSQETLPFPQHMYEQTAYQGPGEHDPSVPQNGAPYSLHQGNILNDQGPLSAQPTIPSHNFSPVRQDDMIADASQSGFTSFDVEEWLNLPIDEADHGIVPPNNAELPNSNIPFDGDGHDGGNQ</sequence>
<dbReference type="GO" id="GO:0005516">
    <property type="term" value="F:calmodulin binding"/>
    <property type="evidence" value="ECO:0007669"/>
    <property type="project" value="InterPro"/>
</dbReference>
<dbReference type="GO" id="GO:0003700">
    <property type="term" value="F:DNA-binding transcription factor activity"/>
    <property type="evidence" value="ECO:0000318"/>
    <property type="project" value="GO_Central"/>
</dbReference>
<dbReference type="Pfam" id="PF20451">
    <property type="entry name" value="Calmod_bind_M"/>
    <property type="match status" value="1"/>
</dbReference>
<feature type="compositionally biased region" description="Polar residues" evidence="8">
    <location>
        <begin position="531"/>
        <end position="545"/>
    </location>
</feature>
<evidence type="ECO:0000256" key="4">
    <source>
        <dbReference type="ARBA" id="ARBA00023125"/>
    </source>
</evidence>
<accession>A0A8I6YKG4</accession>
<feature type="region of interest" description="Disordered" evidence="8">
    <location>
        <begin position="593"/>
        <end position="615"/>
    </location>
</feature>
<dbReference type="Gramene" id="HORVU.MOREX.r3.5HG0514660.1">
    <property type="protein sequence ID" value="HORVU.MOREX.r3.5HG0514660.1"/>
    <property type="gene ID" value="HORVU.MOREX.r3.5HG0514660"/>
</dbReference>
<dbReference type="Pfam" id="PF20452">
    <property type="entry name" value="Calmod_bind_C"/>
    <property type="match status" value="1"/>
</dbReference>